<evidence type="ECO:0000313" key="1">
    <source>
        <dbReference type="EMBL" id="GAA5077663.1"/>
    </source>
</evidence>
<organism evidence="1 2">
    <name type="scientific">Streptomyces similanensis</name>
    <dbReference type="NCBI Taxonomy" id="1274988"/>
    <lineage>
        <taxon>Bacteria</taxon>
        <taxon>Bacillati</taxon>
        <taxon>Actinomycetota</taxon>
        <taxon>Actinomycetes</taxon>
        <taxon>Kitasatosporales</taxon>
        <taxon>Streptomycetaceae</taxon>
        <taxon>Streptomyces</taxon>
    </lineage>
</organism>
<dbReference type="Proteomes" id="UP001500124">
    <property type="component" value="Unassembled WGS sequence"/>
</dbReference>
<dbReference type="EMBL" id="BAABKC010000125">
    <property type="protein sequence ID" value="GAA5077663.1"/>
    <property type="molecule type" value="Genomic_DNA"/>
</dbReference>
<reference evidence="2" key="1">
    <citation type="journal article" date="2019" name="Int. J. Syst. Evol. Microbiol.">
        <title>The Global Catalogue of Microorganisms (GCM) 10K type strain sequencing project: providing services to taxonomists for standard genome sequencing and annotation.</title>
        <authorList>
            <consortium name="The Broad Institute Genomics Platform"/>
            <consortium name="The Broad Institute Genome Sequencing Center for Infectious Disease"/>
            <person name="Wu L."/>
            <person name="Ma J."/>
        </authorList>
    </citation>
    <scope>NUCLEOTIDE SEQUENCE [LARGE SCALE GENOMIC DNA]</scope>
    <source>
        <strain evidence="2">JCM 18410</strain>
    </source>
</reference>
<name>A0ABP9LJS3_9ACTN</name>
<sequence length="95" mass="10066">MIGEFMAAYDTAMIHDPMIFEDGPQRSNYGLSSCASSNGCFTKVAQDGSANLPTADSGWVGESSLDLYMVSVICLNCSITLVEADCSEVAERVAV</sequence>
<comment type="caution">
    <text evidence="1">The sequence shown here is derived from an EMBL/GenBank/DDBJ whole genome shotgun (WGS) entry which is preliminary data.</text>
</comment>
<protein>
    <submittedName>
        <fullName evidence="1">Uncharacterized protein</fullName>
    </submittedName>
</protein>
<keyword evidence="2" id="KW-1185">Reference proteome</keyword>
<proteinExistence type="predicted"/>
<evidence type="ECO:0000313" key="2">
    <source>
        <dbReference type="Proteomes" id="UP001500124"/>
    </source>
</evidence>
<gene>
    <name evidence="1" type="ORF">GCM10023336_68630</name>
</gene>
<accession>A0ABP9LJS3</accession>